<feature type="binding site" evidence="11">
    <location>
        <position position="49"/>
    </location>
    <ligand>
        <name>substrate</name>
    </ligand>
</feature>
<evidence type="ECO:0000256" key="8">
    <source>
        <dbReference type="ARBA" id="ARBA00022840"/>
    </source>
</evidence>
<evidence type="ECO:0000313" key="12">
    <source>
        <dbReference type="EMBL" id="MBD3918092.1"/>
    </source>
</evidence>
<keyword evidence="13" id="KW-1185">Reference proteome</keyword>
<comment type="pathway">
    <text evidence="1 11">Metabolic intermediate biosynthesis; chorismate biosynthesis; chorismate from D-erythrose 4-phosphate and phosphoenolpyruvate: step 5/7.</text>
</comment>
<comment type="subcellular location">
    <subcellularLocation>
        <location evidence="11">Cytoplasm</location>
    </subcellularLocation>
</comment>
<evidence type="ECO:0000256" key="2">
    <source>
        <dbReference type="ARBA" id="ARBA00006997"/>
    </source>
</evidence>
<dbReference type="EMBL" id="JACXZA010000001">
    <property type="protein sequence ID" value="MBD3918092.1"/>
    <property type="molecule type" value="Genomic_DNA"/>
</dbReference>
<keyword evidence="8 11" id="KW-0067">ATP-binding</keyword>
<keyword evidence="4 11" id="KW-0028">Amino-acid biosynthesis</keyword>
<dbReference type="Gene3D" id="3.40.50.300">
    <property type="entry name" value="P-loop containing nucleotide triphosphate hydrolases"/>
    <property type="match status" value="1"/>
</dbReference>
<proteinExistence type="inferred from homology"/>
<evidence type="ECO:0000256" key="7">
    <source>
        <dbReference type="ARBA" id="ARBA00022777"/>
    </source>
</evidence>
<name>A0ABR8MQ23_9BACL</name>
<organism evidence="12 13">
    <name type="scientific">Paenibacillus terricola</name>
    <dbReference type="NCBI Taxonomy" id="2763503"/>
    <lineage>
        <taxon>Bacteria</taxon>
        <taxon>Bacillati</taxon>
        <taxon>Bacillota</taxon>
        <taxon>Bacilli</taxon>
        <taxon>Bacillales</taxon>
        <taxon>Paenibacillaceae</taxon>
        <taxon>Paenibacillus</taxon>
    </lineage>
</organism>
<evidence type="ECO:0000256" key="6">
    <source>
        <dbReference type="ARBA" id="ARBA00022741"/>
    </source>
</evidence>
<comment type="caution">
    <text evidence="11">Lacks conserved residue(s) required for the propagation of feature annotation.</text>
</comment>
<dbReference type="PROSITE" id="PS01128">
    <property type="entry name" value="SHIKIMATE_KINASE"/>
    <property type="match status" value="1"/>
</dbReference>
<dbReference type="RefSeq" id="WP_191202325.1">
    <property type="nucleotide sequence ID" value="NZ_JACXZA010000001.1"/>
</dbReference>
<evidence type="ECO:0000313" key="13">
    <source>
        <dbReference type="Proteomes" id="UP000609346"/>
    </source>
</evidence>
<protein>
    <recommendedName>
        <fullName evidence="3 11">Shikimate kinase</fullName>
        <shortName evidence="11">SK</shortName>
        <ecNumber evidence="3 11">2.7.1.71</ecNumber>
    </recommendedName>
</protein>
<comment type="cofactor">
    <cofactor evidence="11">
        <name>Mg(2+)</name>
        <dbReference type="ChEBI" id="CHEBI:18420"/>
    </cofactor>
    <text evidence="11">Binds 1 Mg(2+) ion per subunit.</text>
</comment>
<dbReference type="GO" id="GO:0016301">
    <property type="term" value="F:kinase activity"/>
    <property type="evidence" value="ECO:0007669"/>
    <property type="project" value="UniProtKB-KW"/>
</dbReference>
<gene>
    <name evidence="11" type="primary">aroK</name>
    <name evidence="12" type="ORF">H8B09_04960</name>
</gene>
<dbReference type="Proteomes" id="UP000609346">
    <property type="component" value="Unassembled WGS sequence"/>
</dbReference>
<accession>A0ABR8MQ23</accession>
<dbReference type="EC" id="2.7.1.71" evidence="3 11"/>
<feature type="binding site" evidence="11">
    <location>
        <position position="73"/>
    </location>
    <ligand>
        <name>substrate</name>
    </ligand>
</feature>
<evidence type="ECO:0000256" key="3">
    <source>
        <dbReference type="ARBA" id="ARBA00012154"/>
    </source>
</evidence>
<feature type="binding site" evidence="11">
    <location>
        <position position="31"/>
    </location>
    <ligand>
        <name>Mg(2+)</name>
        <dbReference type="ChEBI" id="CHEBI:18420"/>
    </ligand>
</feature>
<keyword evidence="5 11" id="KW-0808">Transferase</keyword>
<evidence type="ECO:0000256" key="4">
    <source>
        <dbReference type="ARBA" id="ARBA00022605"/>
    </source>
</evidence>
<keyword evidence="11" id="KW-0479">Metal-binding</keyword>
<dbReference type="InterPro" id="IPR031322">
    <property type="entry name" value="Shikimate/glucono_kinase"/>
</dbReference>
<keyword evidence="9 11" id="KW-0057">Aromatic amino acid biosynthesis</keyword>
<feature type="binding site" evidence="11">
    <location>
        <position position="134"/>
    </location>
    <ligand>
        <name>ATP</name>
        <dbReference type="ChEBI" id="CHEBI:30616"/>
    </ligand>
</feature>
<dbReference type="PANTHER" id="PTHR21087">
    <property type="entry name" value="SHIKIMATE KINASE"/>
    <property type="match status" value="1"/>
</dbReference>
<evidence type="ECO:0000256" key="10">
    <source>
        <dbReference type="ARBA" id="ARBA00048567"/>
    </source>
</evidence>
<dbReference type="HAMAP" id="MF_00109">
    <property type="entry name" value="Shikimate_kinase"/>
    <property type="match status" value="1"/>
</dbReference>
<comment type="function">
    <text evidence="11">Catalyzes the specific phosphorylation of the 3-hydroxyl group of shikimic acid using ATP as a cosubstrate.</text>
</comment>
<keyword evidence="11" id="KW-0460">Magnesium</keyword>
<dbReference type="Pfam" id="PF01202">
    <property type="entry name" value="SKI"/>
    <property type="match status" value="1"/>
</dbReference>
<dbReference type="PANTHER" id="PTHR21087:SF16">
    <property type="entry name" value="SHIKIMATE KINASE 1, CHLOROPLASTIC"/>
    <property type="match status" value="1"/>
</dbReference>
<dbReference type="PRINTS" id="PR01100">
    <property type="entry name" value="SHIKIMTKNASE"/>
</dbReference>
<keyword evidence="7 11" id="KW-0418">Kinase</keyword>
<evidence type="ECO:0000256" key="9">
    <source>
        <dbReference type="ARBA" id="ARBA00023141"/>
    </source>
</evidence>
<dbReference type="SUPFAM" id="SSF52540">
    <property type="entry name" value="P-loop containing nucleoside triphosphate hydrolases"/>
    <property type="match status" value="1"/>
</dbReference>
<evidence type="ECO:0000256" key="5">
    <source>
        <dbReference type="ARBA" id="ARBA00022679"/>
    </source>
</evidence>
<comment type="catalytic activity">
    <reaction evidence="10 11">
        <text>shikimate + ATP = 3-phosphoshikimate + ADP + H(+)</text>
        <dbReference type="Rhea" id="RHEA:13121"/>
        <dbReference type="ChEBI" id="CHEBI:15378"/>
        <dbReference type="ChEBI" id="CHEBI:30616"/>
        <dbReference type="ChEBI" id="CHEBI:36208"/>
        <dbReference type="ChEBI" id="CHEBI:145989"/>
        <dbReference type="ChEBI" id="CHEBI:456216"/>
        <dbReference type="EC" id="2.7.1.71"/>
    </reaction>
</comment>
<dbReference type="InterPro" id="IPR000623">
    <property type="entry name" value="Shikimate_kinase/TSH1"/>
</dbReference>
<comment type="caution">
    <text evidence="12">The sequence shown here is derived from an EMBL/GenBank/DDBJ whole genome shotgun (WGS) entry which is preliminary data.</text>
</comment>
<reference evidence="12 13" key="1">
    <citation type="submission" date="2020-09" db="EMBL/GenBank/DDBJ databases">
        <title>Paenibacillus sp. strain PR3 16S rRNA gene Genome sequencing and assembly.</title>
        <authorList>
            <person name="Kim J."/>
        </authorList>
    </citation>
    <scope>NUCLEOTIDE SEQUENCE [LARGE SCALE GENOMIC DNA]</scope>
    <source>
        <strain evidence="12 13">PR3</strain>
    </source>
</reference>
<comment type="subunit">
    <text evidence="11">Monomer.</text>
</comment>
<feature type="binding site" evidence="11">
    <location>
        <position position="96"/>
    </location>
    <ligand>
        <name>substrate</name>
    </ligand>
</feature>
<evidence type="ECO:0000256" key="1">
    <source>
        <dbReference type="ARBA" id="ARBA00004842"/>
    </source>
</evidence>
<sequence length="187" mass="20133">MSGQPNPQTAAPNKGTFNKIVLVGFMGTGKSTVSRLLAERMGWQRIDSDEEIERRSGKSIPELFAEGGEDYFRDVETAALQALMALEQPSVIATGGGAVLREANRACMLSNSFVVALKADEAHIIARVGNDPSRPLLQGDATANVRRLLDARRTAYDFATLSIDTTGLTPDEVCSAIIEQWTTSTST</sequence>
<dbReference type="InterPro" id="IPR027417">
    <property type="entry name" value="P-loop_NTPase"/>
</dbReference>
<evidence type="ECO:0000256" key="11">
    <source>
        <dbReference type="HAMAP-Rule" id="MF_00109"/>
    </source>
</evidence>
<dbReference type="CDD" id="cd00464">
    <property type="entry name" value="SK"/>
    <property type="match status" value="1"/>
</dbReference>
<dbReference type="InterPro" id="IPR023000">
    <property type="entry name" value="Shikimate_kinase_CS"/>
</dbReference>
<keyword evidence="11" id="KW-0963">Cytoplasm</keyword>
<keyword evidence="6 11" id="KW-0547">Nucleotide-binding</keyword>
<feature type="binding site" evidence="11">
    <location>
        <position position="152"/>
    </location>
    <ligand>
        <name>substrate</name>
    </ligand>
</feature>
<comment type="similarity">
    <text evidence="2 11">Belongs to the shikimate kinase family.</text>
</comment>
<feature type="binding site" evidence="11">
    <location>
        <begin position="27"/>
        <end position="32"/>
    </location>
    <ligand>
        <name>ATP</name>
        <dbReference type="ChEBI" id="CHEBI:30616"/>
    </ligand>
</feature>